<keyword evidence="2" id="KW-1185">Reference proteome</keyword>
<evidence type="ECO:0000313" key="1">
    <source>
        <dbReference type="EMBL" id="MFF3672131.1"/>
    </source>
</evidence>
<comment type="caution">
    <text evidence="1">The sequence shown here is derived from an EMBL/GenBank/DDBJ whole genome shotgun (WGS) entry which is preliminary data.</text>
</comment>
<protein>
    <recommendedName>
        <fullName evidence="3">DUF4034 domain-containing protein</fullName>
    </recommendedName>
</protein>
<dbReference type="RefSeq" id="WP_387418292.1">
    <property type="nucleotide sequence ID" value="NZ_JBIASD010000068.1"/>
</dbReference>
<reference evidence="1 2" key="1">
    <citation type="submission" date="2024-10" db="EMBL/GenBank/DDBJ databases">
        <title>The Natural Products Discovery Center: Release of the First 8490 Sequenced Strains for Exploring Actinobacteria Biosynthetic Diversity.</title>
        <authorList>
            <person name="Kalkreuter E."/>
            <person name="Kautsar S.A."/>
            <person name="Yang D."/>
            <person name="Bader C.D."/>
            <person name="Teijaro C.N."/>
            <person name="Fluegel L."/>
            <person name="Davis C.M."/>
            <person name="Simpson J.R."/>
            <person name="Lauterbach L."/>
            <person name="Steele A.D."/>
            <person name="Gui C."/>
            <person name="Meng S."/>
            <person name="Li G."/>
            <person name="Viehrig K."/>
            <person name="Ye F."/>
            <person name="Su P."/>
            <person name="Kiefer A.F."/>
            <person name="Nichols A."/>
            <person name="Cepeda A.J."/>
            <person name="Yan W."/>
            <person name="Fan B."/>
            <person name="Jiang Y."/>
            <person name="Adhikari A."/>
            <person name="Zheng C.-J."/>
            <person name="Schuster L."/>
            <person name="Cowan T.M."/>
            <person name="Smanski M.J."/>
            <person name="Chevrette M.G."/>
            <person name="De Carvalho L.P.S."/>
            <person name="Shen B."/>
        </authorList>
    </citation>
    <scope>NUCLEOTIDE SEQUENCE [LARGE SCALE GENOMIC DNA]</scope>
    <source>
        <strain evidence="1 2">NPDC002173</strain>
    </source>
</reference>
<gene>
    <name evidence="1" type="ORF">ACFYXI_42075</name>
</gene>
<sequence length="332" mass="37060">MLLVKIIGVAISALEKLSRVEIGRAWEDPALEQALGPVRAGDLQTGLELVKAARGQNELRALRVWQLADAAIAHVDALATRAGDDPDALLWLGAARIKHAWEIRGASYAKYVGSERFQQFWSVLSTAAEPLHRAAHLLPEDPVPWEQLQWHGIGTQVGRPELDRIWKELSARDPRLFAGHYTRAQVLCEKWYGSHEELLAFARDTVASADPGDPLTAILALAHFEVAWRMMDDNDSAFLSKAAIEGYFSRRETAEELVRAADQWQTQAQPHPRALEAHHLFGAAFYYSGHHARAQRLLSGARNRIPENLPWSVASLTPGRCYARVRRQLGVD</sequence>
<evidence type="ECO:0008006" key="3">
    <source>
        <dbReference type="Google" id="ProtNLM"/>
    </source>
</evidence>
<dbReference type="Proteomes" id="UP001602013">
    <property type="component" value="Unassembled WGS sequence"/>
</dbReference>
<dbReference type="EMBL" id="JBIASD010000068">
    <property type="protein sequence ID" value="MFF3672131.1"/>
    <property type="molecule type" value="Genomic_DNA"/>
</dbReference>
<organism evidence="1 2">
    <name type="scientific">Microtetraspora malaysiensis</name>
    <dbReference type="NCBI Taxonomy" id="161358"/>
    <lineage>
        <taxon>Bacteria</taxon>
        <taxon>Bacillati</taxon>
        <taxon>Actinomycetota</taxon>
        <taxon>Actinomycetes</taxon>
        <taxon>Streptosporangiales</taxon>
        <taxon>Streptosporangiaceae</taxon>
        <taxon>Microtetraspora</taxon>
    </lineage>
</organism>
<evidence type="ECO:0000313" key="2">
    <source>
        <dbReference type="Proteomes" id="UP001602013"/>
    </source>
</evidence>
<proteinExistence type="predicted"/>
<name>A0ABW6T4B6_9ACTN</name>
<accession>A0ABW6T4B6</accession>